<protein>
    <recommendedName>
        <fullName evidence="4">Phosphotransferase</fullName>
        <ecNumber evidence="4">2.7.1.-</ecNumber>
    </recommendedName>
</protein>
<keyword evidence="4" id="KW-0418">Kinase</keyword>
<keyword evidence="4" id="KW-0067">ATP-binding</keyword>
<keyword evidence="7" id="KW-1185">Reference proteome</keyword>
<dbReference type="EC" id="2.7.1.-" evidence="4"/>
<dbReference type="PANTHER" id="PTHR19443:SF77">
    <property type="entry name" value="PHOSPHOTRANSFERASE"/>
    <property type="match status" value="1"/>
</dbReference>
<evidence type="ECO:0000256" key="1">
    <source>
        <dbReference type="ARBA" id="ARBA00005028"/>
    </source>
</evidence>
<dbReference type="GO" id="GO:0008865">
    <property type="term" value="F:fructokinase activity"/>
    <property type="evidence" value="ECO:0007669"/>
    <property type="project" value="TreeGrafter"/>
</dbReference>
<dbReference type="PANTHER" id="PTHR19443">
    <property type="entry name" value="HEXOKINASE"/>
    <property type="match status" value="1"/>
</dbReference>
<organism evidence="8">
    <name type="scientific">Haemonchus placei</name>
    <name type="common">Barber's pole worm</name>
    <dbReference type="NCBI Taxonomy" id="6290"/>
    <lineage>
        <taxon>Eukaryota</taxon>
        <taxon>Metazoa</taxon>
        <taxon>Ecdysozoa</taxon>
        <taxon>Nematoda</taxon>
        <taxon>Chromadorea</taxon>
        <taxon>Rhabditida</taxon>
        <taxon>Rhabditina</taxon>
        <taxon>Rhabditomorpha</taxon>
        <taxon>Strongyloidea</taxon>
        <taxon>Trichostrongylidae</taxon>
        <taxon>Haemonchus</taxon>
    </lineage>
</organism>
<evidence type="ECO:0000313" key="7">
    <source>
        <dbReference type="Proteomes" id="UP000268014"/>
    </source>
</evidence>
<evidence type="ECO:0000256" key="2">
    <source>
        <dbReference type="ARBA" id="ARBA00044613"/>
    </source>
</evidence>
<dbReference type="UniPathway" id="UPA00242"/>
<comment type="catalytic activity">
    <reaction evidence="3">
        <text>D-glucose + ATP = D-glucose 6-phosphate + ADP + H(+)</text>
        <dbReference type="Rhea" id="RHEA:17825"/>
        <dbReference type="ChEBI" id="CHEBI:4167"/>
        <dbReference type="ChEBI" id="CHEBI:15378"/>
        <dbReference type="ChEBI" id="CHEBI:30616"/>
        <dbReference type="ChEBI" id="CHEBI:61548"/>
        <dbReference type="ChEBI" id="CHEBI:456216"/>
        <dbReference type="EC" id="2.7.1.1"/>
    </reaction>
    <physiologicalReaction direction="left-to-right" evidence="3">
        <dbReference type="Rhea" id="RHEA:17826"/>
    </physiologicalReaction>
</comment>
<dbReference type="GO" id="GO:0006096">
    <property type="term" value="P:glycolytic process"/>
    <property type="evidence" value="ECO:0007669"/>
    <property type="project" value="UniProtKB-KW"/>
</dbReference>
<reference evidence="6 7" key="2">
    <citation type="submission" date="2018-11" db="EMBL/GenBank/DDBJ databases">
        <authorList>
            <consortium name="Pathogen Informatics"/>
        </authorList>
    </citation>
    <scope>NUCLEOTIDE SEQUENCE [LARGE SCALE GENOMIC DNA]</scope>
    <source>
        <strain evidence="6 7">MHpl1</strain>
    </source>
</reference>
<dbReference type="WBParaSite" id="HPLM_0000824801-mRNA-1">
    <property type="protein sequence ID" value="HPLM_0000824801-mRNA-1"/>
    <property type="gene ID" value="HPLM_0000824801"/>
</dbReference>
<gene>
    <name evidence="6" type="ORF">HPLM_LOCUS8240</name>
</gene>
<evidence type="ECO:0000256" key="3">
    <source>
        <dbReference type="ARBA" id="ARBA00048160"/>
    </source>
</evidence>
<keyword evidence="4" id="KW-0808">Transferase</keyword>
<dbReference type="InterPro" id="IPR022672">
    <property type="entry name" value="Hexokinase_N"/>
</dbReference>
<comment type="similarity">
    <text evidence="4">Belongs to the hexokinase family.</text>
</comment>
<sequence length="194" mass="21575">MDEFQLSNETLRRLMTHLKNHMDKGLKGGLKMSTLAMLPSFVPELPDGTERGKFVALDLGGTNLRVMTMEIEPGEQMRTDQYNTSVPSAVMQGTSEQVSEISTFIQSSLLFDYIAKVLGDFLVEKGLAEENLPLGFTFSYPCHQTSIRAATLLRWTKSFTTTGVIGEDVVKLLEDAIRRDGVSHLVNCYVYASV</sequence>
<dbReference type="GO" id="GO:0005829">
    <property type="term" value="C:cytosol"/>
    <property type="evidence" value="ECO:0007669"/>
    <property type="project" value="TreeGrafter"/>
</dbReference>
<accession>A0A0N4WCK2</accession>
<evidence type="ECO:0000313" key="6">
    <source>
        <dbReference type="EMBL" id="VDO34265.1"/>
    </source>
</evidence>
<dbReference type="GO" id="GO:0006006">
    <property type="term" value="P:glucose metabolic process"/>
    <property type="evidence" value="ECO:0007669"/>
    <property type="project" value="TreeGrafter"/>
</dbReference>
<proteinExistence type="inferred from homology"/>
<evidence type="ECO:0000313" key="8">
    <source>
        <dbReference type="WBParaSite" id="HPLM_0000824801-mRNA-1"/>
    </source>
</evidence>
<dbReference type="GO" id="GO:0005739">
    <property type="term" value="C:mitochondrion"/>
    <property type="evidence" value="ECO:0007669"/>
    <property type="project" value="TreeGrafter"/>
</dbReference>
<dbReference type="GO" id="GO:0001678">
    <property type="term" value="P:intracellular glucose homeostasis"/>
    <property type="evidence" value="ECO:0007669"/>
    <property type="project" value="InterPro"/>
</dbReference>
<dbReference type="OrthoDB" id="419537at2759"/>
<comment type="pathway">
    <text evidence="1">Carbohydrate metabolism; hexose metabolism.</text>
</comment>
<dbReference type="GO" id="GO:0005524">
    <property type="term" value="F:ATP binding"/>
    <property type="evidence" value="ECO:0007669"/>
    <property type="project" value="UniProtKB-UniRule"/>
</dbReference>
<dbReference type="InterPro" id="IPR043129">
    <property type="entry name" value="ATPase_NBD"/>
</dbReference>
<dbReference type="Gene3D" id="3.30.420.40">
    <property type="match status" value="1"/>
</dbReference>
<dbReference type="Proteomes" id="UP000268014">
    <property type="component" value="Unassembled WGS sequence"/>
</dbReference>
<reference evidence="8" key="1">
    <citation type="submission" date="2017-02" db="UniProtKB">
        <authorList>
            <consortium name="WormBaseParasite"/>
        </authorList>
    </citation>
    <scope>IDENTIFICATION</scope>
</reference>
<dbReference type="STRING" id="6290.A0A0N4WCK2"/>
<dbReference type="Gene3D" id="3.40.367.20">
    <property type="match status" value="1"/>
</dbReference>
<keyword evidence="4" id="KW-0324">Glycolysis</keyword>
<feature type="domain" description="Hexokinase N-terminal" evidence="5">
    <location>
        <begin position="2"/>
        <end position="186"/>
    </location>
</feature>
<dbReference type="PRINTS" id="PR00475">
    <property type="entry name" value="HEXOKINASE"/>
</dbReference>
<evidence type="ECO:0000259" key="5">
    <source>
        <dbReference type="Pfam" id="PF00349"/>
    </source>
</evidence>
<dbReference type="GO" id="GO:0004340">
    <property type="term" value="F:glucokinase activity"/>
    <property type="evidence" value="ECO:0007669"/>
    <property type="project" value="TreeGrafter"/>
</dbReference>
<dbReference type="SUPFAM" id="SSF53067">
    <property type="entry name" value="Actin-like ATPase domain"/>
    <property type="match status" value="1"/>
</dbReference>
<keyword evidence="4" id="KW-0547">Nucleotide-binding</keyword>
<dbReference type="EMBL" id="UZAF01016815">
    <property type="protein sequence ID" value="VDO34265.1"/>
    <property type="molecule type" value="Genomic_DNA"/>
</dbReference>
<comment type="catalytic activity">
    <reaction evidence="2">
        <text>a D-hexose + ATP = a D-hexose 6-phosphate + ADP + H(+)</text>
        <dbReference type="Rhea" id="RHEA:22740"/>
        <dbReference type="ChEBI" id="CHEBI:4194"/>
        <dbReference type="ChEBI" id="CHEBI:15378"/>
        <dbReference type="ChEBI" id="CHEBI:30616"/>
        <dbReference type="ChEBI" id="CHEBI:229467"/>
        <dbReference type="ChEBI" id="CHEBI:456216"/>
        <dbReference type="EC" id="2.7.1.1"/>
    </reaction>
    <physiologicalReaction direction="left-to-right" evidence="2">
        <dbReference type="Rhea" id="RHEA:22741"/>
    </physiologicalReaction>
</comment>
<evidence type="ECO:0000256" key="4">
    <source>
        <dbReference type="RuleBase" id="RU362007"/>
    </source>
</evidence>
<dbReference type="InterPro" id="IPR001312">
    <property type="entry name" value="Hexokinase"/>
</dbReference>
<dbReference type="OMA" id="GANTHKT"/>
<dbReference type="PROSITE" id="PS51748">
    <property type="entry name" value="HEXOKINASE_2"/>
    <property type="match status" value="1"/>
</dbReference>
<dbReference type="Pfam" id="PF00349">
    <property type="entry name" value="Hexokinase_1"/>
    <property type="match status" value="1"/>
</dbReference>
<name>A0A0N4WCK2_HAEPC</name>
<dbReference type="GO" id="GO:0005536">
    <property type="term" value="F:D-glucose binding"/>
    <property type="evidence" value="ECO:0007669"/>
    <property type="project" value="InterPro"/>
</dbReference>
<dbReference type="AlphaFoldDB" id="A0A0N4WCK2"/>